<dbReference type="Pfam" id="PF05016">
    <property type="entry name" value="ParE_toxin"/>
    <property type="match status" value="1"/>
</dbReference>
<keyword evidence="3" id="KW-1185">Reference proteome</keyword>
<gene>
    <name evidence="2" type="ORF">FYC62_15025</name>
</gene>
<dbReference type="Proteomes" id="UP000323653">
    <property type="component" value="Chromosome"/>
</dbReference>
<protein>
    <recommendedName>
        <fullName evidence="4">Type II toxin-antitoxin system RelE/ParE family toxin</fullName>
    </recommendedName>
</protein>
<dbReference type="EMBL" id="CP043329">
    <property type="protein sequence ID" value="QEK52830.1"/>
    <property type="molecule type" value="Genomic_DNA"/>
</dbReference>
<evidence type="ECO:0008006" key="4">
    <source>
        <dbReference type="Google" id="ProtNLM"/>
    </source>
</evidence>
<dbReference type="KEGG" id="pej:FYC62_15025"/>
<name>A0A5C0VNE8_9SPHI</name>
<evidence type="ECO:0000256" key="1">
    <source>
        <dbReference type="ARBA" id="ARBA00022649"/>
    </source>
</evidence>
<sequence>MKIIWTNFAIENLKAITKYYTKVAGKSIAYKIKTEIFKSTKQLKHYPDSGQEEISLK</sequence>
<proteinExistence type="predicted"/>
<dbReference type="AlphaFoldDB" id="A0A5C0VNE8"/>
<keyword evidence="1" id="KW-1277">Toxin-antitoxin system</keyword>
<dbReference type="InterPro" id="IPR007712">
    <property type="entry name" value="RelE/ParE_toxin"/>
</dbReference>
<evidence type="ECO:0000313" key="3">
    <source>
        <dbReference type="Proteomes" id="UP000323653"/>
    </source>
</evidence>
<evidence type="ECO:0000313" key="2">
    <source>
        <dbReference type="EMBL" id="QEK52830.1"/>
    </source>
</evidence>
<organism evidence="2 3">
    <name type="scientific">Pedobacter aquae</name>
    <dbReference type="NCBI Taxonomy" id="2605747"/>
    <lineage>
        <taxon>Bacteria</taxon>
        <taxon>Pseudomonadati</taxon>
        <taxon>Bacteroidota</taxon>
        <taxon>Sphingobacteriia</taxon>
        <taxon>Sphingobacteriales</taxon>
        <taxon>Sphingobacteriaceae</taxon>
        <taxon>Pedobacter</taxon>
    </lineage>
</organism>
<accession>A0A5C0VNE8</accession>
<dbReference type="Gene3D" id="3.30.2310.20">
    <property type="entry name" value="RelE-like"/>
    <property type="match status" value="1"/>
</dbReference>
<dbReference type="InterPro" id="IPR035093">
    <property type="entry name" value="RelE/ParE_toxin_dom_sf"/>
</dbReference>
<reference evidence="2 3" key="1">
    <citation type="submission" date="2019-08" db="EMBL/GenBank/DDBJ databases">
        <title>Pedobacter sp. nov., isolated from Han river, South Korea.</title>
        <authorList>
            <person name="Lee D.-H."/>
            <person name="Kim Y.-S."/>
            <person name="Hwang E.-M."/>
            <person name="Le Tran T.C."/>
            <person name="Cha C.-J."/>
        </authorList>
    </citation>
    <scope>NUCLEOTIDE SEQUENCE [LARGE SCALE GENOMIC DNA]</scope>
    <source>
        <strain evidence="2 3">CJ43</strain>
    </source>
</reference>